<feature type="transmembrane region" description="Helical" evidence="9">
    <location>
        <begin position="265"/>
        <end position="287"/>
    </location>
</feature>
<keyword evidence="6 9" id="KW-1133">Transmembrane helix</keyword>
<evidence type="ECO:0000256" key="9">
    <source>
        <dbReference type="SAM" id="Phobius"/>
    </source>
</evidence>
<dbReference type="Proteomes" id="UP000753256">
    <property type="component" value="Unassembled WGS sequence"/>
</dbReference>
<comment type="similarity">
    <text evidence="2">Belongs to the autoinducer-2 exporter (AI-2E) (TC 2.A.86) family.</text>
</comment>
<comment type="caution">
    <text evidence="10">The sequence shown here is derived from an EMBL/GenBank/DDBJ whole genome shotgun (WGS) entry which is preliminary data.</text>
</comment>
<name>A0A921IVQ0_9ACTN</name>
<organism evidence="10 11">
    <name type="scientific">Enorma phocaeensis</name>
    <dbReference type="NCBI Taxonomy" id="1871019"/>
    <lineage>
        <taxon>Bacteria</taxon>
        <taxon>Bacillati</taxon>
        <taxon>Actinomycetota</taxon>
        <taxon>Coriobacteriia</taxon>
        <taxon>Coriobacteriales</taxon>
        <taxon>Coriobacteriaceae</taxon>
        <taxon>Enorma</taxon>
    </lineage>
</organism>
<keyword evidence="4" id="KW-1003">Cell membrane</keyword>
<feature type="region of interest" description="Disordered" evidence="8">
    <location>
        <begin position="368"/>
        <end position="389"/>
    </location>
</feature>
<dbReference type="GO" id="GO:0005886">
    <property type="term" value="C:plasma membrane"/>
    <property type="evidence" value="ECO:0007669"/>
    <property type="project" value="UniProtKB-SubCell"/>
</dbReference>
<dbReference type="PANTHER" id="PTHR21716:SF53">
    <property type="entry name" value="PERMEASE PERM-RELATED"/>
    <property type="match status" value="1"/>
</dbReference>
<feature type="transmembrane region" description="Helical" evidence="9">
    <location>
        <begin position="171"/>
        <end position="190"/>
    </location>
</feature>
<reference evidence="10" key="1">
    <citation type="journal article" date="2021" name="PeerJ">
        <title>Extensive microbial diversity within the chicken gut microbiome revealed by metagenomics and culture.</title>
        <authorList>
            <person name="Gilroy R."/>
            <person name="Ravi A."/>
            <person name="Getino M."/>
            <person name="Pursley I."/>
            <person name="Horton D.L."/>
            <person name="Alikhan N.F."/>
            <person name="Baker D."/>
            <person name="Gharbi K."/>
            <person name="Hall N."/>
            <person name="Watson M."/>
            <person name="Adriaenssens E.M."/>
            <person name="Foster-Nyarko E."/>
            <person name="Jarju S."/>
            <person name="Secka A."/>
            <person name="Antonio M."/>
            <person name="Oren A."/>
            <person name="Chaudhuri R.R."/>
            <person name="La Ragione R."/>
            <person name="Hildebrand F."/>
            <person name="Pallen M.J."/>
        </authorList>
    </citation>
    <scope>NUCLEOTIDE SEQUENCE</scope>
    <source>
        <strain evidence="10">ChiHjej13B12-9602</strain>
    </source>
</reference>
<evidence type="ECO:0000256" key="4">
    <source>
        <dbReference type="ARBA" id="ARBA00022475"/>
    </source>
</evidence>
<protein>
    <submittedName>
        <fullName evidence="10">AI-2E family transporter</fullName>
    </submittedName>
</protein>
<dbReference type="PANTHER" id="PTHR21716">
    <property type="entry name" value="TRANSMEMBRANE PROTEIN"/>
    <property type="match status" value="1"/>
</dbReference>
<evidence type="ECO:0000256" key="8">
    <source>
        <dbReference type="SAM" id="MobiDB-lite"/>
    </source>
</evidence>
<gene>
    <name evidence="10" type="ORF">K8V70_07990</name>
</gene>
<evidence type="ECO:0000256" key="1">
    <source>
        <dbReference type="ARBA" id="ARBA00004651"/>
    </source>
</evidence>
<proteinExistence type="inferred from homology"/>
<feature type="transmembrane region" description="Helical" evidence="9">
    <location>
        <begin position="324"/>
        <end position="351"/>
    </location>
</feature>
<dbReference type="EMBL" id="DYUZ01000029">
    <property type="protein sequence ID" value="HJG37780.1"/>
    <property type="molecule type" value="Genomic_DNA"/>
</dbReference>
<keyword evidence="5 9" id="KW-0812">Transmembrane</keyword>
<feature type="transmembrane region" description="Helical" evidence="9">
    <location>
        <begin position="7"/>
        <end position="26"/>
    </location>
</feature>
<sequence>MNQLSVRTIAMVAVAAFAVYLAIYYWPSISGFLALVAGTLAPLVLGLVLAYPLNILMSFYERHLFPSSAQGAIARFRPALSLVLAGLTFVAVIVAVVWLVVPQLVECVRLLVVELPVAASALADWLGQSGLITPELVDGAAASLEGIDWQSLAGSVASTIMGGVVGVVRGVVSGTATLFLAIIFAIFVLLNKTRLVRQLNMVMERYANERVLVLVRYVLGIADDCFHRFLVGQCTEAVVLGVLCALGMVLLRLPNPMMIGALTAFTALIPVVGAFISGAIGAFLILMESPVQALVFLIFIVVLQQLEGDLIYPHVVGSSIQLPGIWVLAAVTVGGGVGGIAGMFVGVPLAACAFRLLRNDVLGITPGRPLPREAAPSRQGPGPHEDPRP</sequence>
<feature type="transmembrane region" description="Helical" evidence="9">
    <location>
        <begin position="293"/>
        <end position="312"/>
    </location>
</feature>
<feature type="transmembrane region" description="Helical" evidence="9">
    <location>
        <begin position="237"/>
        <end position="253"/>
    </location>
</feature>
<feature type="transmembrane region" description="Helical" evidence="9">
    <location>
        <begin position="32"/>
        <end position="57"/>
    </location>
</feature>
<evidence type="ECO:0000256" key="3">
    <source>
        <dbReference type="ARBA" id="ARBA00022448"/>
    </source>
</evidence>
<dbReference type="AlphaFoldDB" id="A0A921IVQ0"/>
<evidence type="ECO:0000256" key="5">
    <source>
        <dbReference type="ARBA" id="ARBA00022692"/>
    </source>
</evidence>
<dbReference type="InterPro" id="IPR002549">
    <property type="entry name" value="AI-2E-like"/>
</dbReference>
<keyword evidence="7 9" id="KW-0472">Membrane</keyword>
<dbReference type="Pfam" id="PF01594">
    <property type="entry name" value="AI-2E_transport"/>
    <property type="match status" value="1"/>
</dbReference>
<evidence type="ECO:0000256" key="7">
    <source>
        <dbReference type="ARBA" id="ARBA00023136"/>
    </source>
</evidence>
<evidence type="ECO:0000256" key="2">
    <source>
        <dbReference type="ARBA" id="ARBA00009773"/>
    </source>
</evidence>
<keyword evidence="3" id="KW-0813">Transport</keyword>
<dbReference type="RefSeq" id="WP_273190766.1">
    <property type="nucleotide sequence ID" value="NZ_DYUZ01000029.1"/>
</dbReference>
<feature type="transmembrane region" description="Helical" evidence="9">
    <location>
        <begin position="78"/>
        <end position="101"/>
    </location>
</feature>
<evidence type="ECO:0000256" key="6">
    <source>
        <dbReference type="ARBA" id="ARBA00022989"/>
    </source>
</evidence>
<comment type="subcellular location">
    <subcellularLocation>
        <location evidence="1">Cell membrane</location>
        <topology evidence="1">Multi-pass membrane protein</topology>
    </subcellularLocation>
</comment>
<evidence type="ECO:0000313" key="10">
    <source>
        <dbReference type="EMBL" id="HJG37780.1"/>
    </source>
</evidence>
<accession>A0A921IVQ0</accession>
<evidence type="ECO:0000313" key="11">
    <source>
        <dbReference type="Proteomes" id="UP000753256"/>
    </source>
</evidence>
<dbReference type="GO" id="GO:0055085">
    <property type="term" value="P:transmembrane transport"/>
    <property type="evidence" value="ECO:0007669"/>
    <property type="project" value="TreeGrafter"/>
</dbReference>
<reference evidence="10" key="2">
    <citation type="submission" date="2021-09" db="EMBL/GenBank/DDBJ databases">
        <authorList>
            <person name="Gilroy R."/>
        </authorList>
    </citation>
    <scope>NUCLEOTIDE SEQUENCE</scope>
    <source>
        <strain evidence="10">ChiHjej13B12-9602</strain>
    </source>
</reference>